<dbReference type="EMBL" id="JBHUDE010000166">
    <property type="protein sequence ID" value="MFD1609994.1"/>
    <property type="molecule type" value="Genomic_DNA"/>
</dbReference>
<dbReference type="Pfam" id="PF07719">
    <property type="entry name" value="TPR_2"/>
    <property type="match status" value="1"/>
</dbReference>
<proteinExistence type="inferred from homology"/>
<evidence type="ECO:0000256" key="6">
    <source>
        <dbReference type="ARBA" id="ARBA00022803"/>
    </source>
</evidence>
<feature type="transmembrane region" description="Helical" evidence="10">
    <location>
        <begin position="315"/>
        <end position="337"/>
    </location>
</feature>
<organism evidence="12 13">
    <name type="scientific">Oceanobacillus luteolus</name>
    <dbReference type="NCBI Taxonomy" id="1274358"/>
    <lineage>
        <taxon>Bacteria</taxon>
        <taxon>Bacillati</taxon>
        <taxon>Bacillota</taxon>
        <taxon>Bacilli</taxon>
        <taxon>Bacillales</taxon>
        <taxon>Bacillaceae</taxon>
        <taxon>Oceanobacillus</taxon>
    </lineage>
</organism>
<dbReference type="InterPro" id="IPR035952">
    <property type="entry name" value="Rhomboid-like_sf"/>
</dbReference>
<feature type="transmembrane region" description="Helical" evidence="10">
    <location>
        <begin position="292"/>
        <end position="308"/>
    </location>
</feature>
<comment type="subcellular location">
    <subcellularLocation>
        <location evidence="1">Membrane</location>
        <topology evidence="1">Multi-pass membrane protein</topology>
    </subcellularLocation>
</comment>
<dbReference type="PROSITE" id="PS50293">
    <property type="entry name" value="TPR_REGION"/>
    <property type="match status" value="1"/>
</dbReference>
<dbReference type="PANTHER" id="PTHR43731">
    <property type="entry name" value="RHOMBOID PROTEASE"/>
    <property type="match status" value="1"/>
</dbReference>
<evidence type="ECO:0000259" key="11">
    <source>
        <dbReference type="Pfam" id="PF01694"/>
    </source>
</evidence>
<comment type="similarity">
    <text evidence="2">Belongs to the peptidase S54 family.</text>
</comment>
<feature type="repeat" description="TPR" evidence="9">
    <location>
        <begin position="466"/>
        <end position="499"/>
    </location>
</feature>
<keyword evidence="12" id="KW-0645">Protease</keyword>
<evidence type="ECO:0000256" key="10">
    <source>
        <dbReference type="SAM" id="Phobius"/>
    </source>
</evidence>
<sequence>MSLNEQYLLYTYAEELIKNHQFNLLYMNEKNDEIWLEKYENRSSTVVRLIHKGFDWKNHLKQDVSFLVQRIQNLKRMFGKNIEVYNLYFTTHQPVDTWEVLKNPLSAEGKPKVSMKVYYFDKDDYEQETERFQRDLLNNPVSYDLSLPDAAKENIIAKTKVNFIHLINSKKKEMQNIFSFGKPVFTYIFMVINVLYFIYMEMNGGTTSTETLIQFGAKYNPAIILDGEWWRLVSAMFIHIGFIHLALNMLAVFYLGVAIEKIFGNARFVFIYFIAGIGGSLASFSFTTSISAGASGAIFGLFGAFLYFGVIHKRLFFQTIGTSILLILAINLVIGLSFEQVDMAAHVGGLLAGFLAAAIVGMPGKKRALNQLAIAIVTLLLFIFIGYYGVSANENSQSFQLLEIQEHLMKNEFDEVINKATDALSLEGDMESALLFQRSYAYIQQGRYNEALIDLEKSVTYHNPLPEAYYNLALLYEMNGEDEKASKAIEEAIRLDPKNEDFIEIQEKIKGKPSIE</sequence>
<gene>
    <name evidence="12" type="ORF">ACFSBH_20475</name>
</gene>
<evidence type="ECO:0000256" key="8">
    <source>
        <dbReference type="ARBA" id="ARBA00023136"/>
    </source>
</evidence>
<dbReference type="RefSeq" id="WP_251510106.1">
    <property type="nucleotide sequence ID" value="NZ_JAMBON010000001.1"/>
</dbReference>
<dbReference type="SUPFAM" id="SSF48452">
    <property type="entry name" value="TPR-like"/>
    <property type="match status" value="1"/>
</dbReference>
<feature type="transmembrane region" description="Helical" evidence="10">
    <location>
        <begin position="269"/>
        <end position="286"/>
    </location>
</feature>
<dbReference type="InterPro" id="IPR013105">
    <property type="entry name" value="TPR_2"/>
</dbReference>
<keyword evidence="7 10" id="KW-1133">Transmembrane helix</keyword>
<keyword evidence="4" id="KW-0677">Repeat</keyword>
<dbReference type="PANTHER" id="PTHR43731:SF14">
    <property type="entry name" value="PRESENILIN-ASSOCIATED RHOMBOID-LIKE PROTEIN, MITOCHONDRIAL"/>
    <property type="match status" value="1"/>
</dbReference>
<dbReference type="GO" id="GO:0008233">
    <property type="term" value="F:peptidase activity"/>
    <property type="evidence" value="ECO:0007669"/>
    <property type="project" value="UniProtKB-KW"/>
</dbReference>
<comment type="caution">
    <text evidence="12">The sequence shown here is derived from an EMBL/GenBank/DDBJ whole genome shotgun (WGS) entry which is preliminary data.</text>
</comment>
<dbReference type="InterPro" id="IPR022764">
    <property type="entry name" value="Peptidase_S54_rhomboid_dom"/>
</dbReference>
<keyword evidence="3 10" id="KW-0812">Transmembrane</keyword>
<dbReference type="GO" id="GO:0006508">
    <property type="term" value="P:proteolysis"/>
    <property type="evidence" value="ECO:0007669"/>
    <property type="project" value="UniProtKB-KW"/>
</dbReference>
<keyword evidence="6 9" id="KW-0802">TPR repeat</keyword>
<evidence type="ECO:0000313" key="12">
    <source>
        <dbReference type="EMBL" id="MFD1609994.1"/>
    </source>
</evidence>
<dbReference type="PROSITE" id="PS50005">
    <property type="entry name" value="TPR"/>
    <property type="match status" value="1"/>
</dbReference>
<feature type="transmembrane region" description="Helical" evidence="10">
    <location>
        <begin position="343"/>
        <end position="360"/>
    </location>
</feature>
<evidence type="ECO:0000256" key="9">
    <source>
        <dbReference type="PROSITE-ProRule" id="PRU00339"/>
    </source>
</evidence>
<dbReference type="Pfam" id="PF01694">
    <property type="entry name" value="Rhomboid"/>
    <property type="match status" value="1"/>
</dbReference>
<feature type="transmembrane region" description="Helical" evidence="10">
    <location>
        <begin position="180"/>
        <end position="199"/>
    </location>
</feature>
<evidence type="ECO:0000256" key="7">
    <source>
        <dbReference type="ARBA" id="ARBA00022989"/>
    </source>
</evidence>
<feature type="transmembrane region" description="Helical" evidence="10">
    <location>
        <begin position="372"/>
        <end position="390"/>
    </location>
</feature>
<dbReference type="InterPro" id="IPR011990">
    <property type="entry name" value="TPR-like_helical_dom_sf"/>
</dbReference>
<keyword evidence="5 12" id="KW-0378">Hydrolase</keyword>
<reference evidence="13" key="1">
    <citation type="journal article" date="2019" name="Int. J. Syst. Evol. Microbiol.">
        <title>The Global Catalogue of Microorganisms (GCM) 10K type strain sequencing project: providing services to taxonomists for standard genome sequencing and annotation.</title>
        <authorList>
            <consortium name="The Broad Institute Genomics Platform"/>
            <consortium name="The Broad Institute Genome Sequencing Center for Infectious Disease"/>
            <person name="Wu L."/>
            <person name="Ma J."/>
        </authorList>
    </citation>
    <scope>NUCLEOTIDE SEQUENCE [LARGE SCALE GENOMIC DNA]</scope>
    <source>
        <strain evidence="13">CGMCC 1.12376</strain>
    </source>
</reference>
<dbReference type="SUPFAM" id="SSF144091">
    <property type="entry name" value="Rhomboid-like"/>
    <property type="match status" value="1"/>
</dbReference>
<dbReference type="Gene3D" id="1.20.1540.10">
    <property type="entry name" value="Rhomboid-like"/>
    <property type="match status" value="1"/>
</dbReference>
<evidence type="ECO:0000256" key="3">
    <source>
        <dbReference type="ARBA" id="ARBA00022692"/>
    </source>
</evidence>
<dbReference type="Gene3D" id="1.25.40.10">
    <property type="entry name" value="Tetratricopeptide repeat domain"/>
    <property type="match status" value="1"/>
</dbReference>
<dbReference type="SMART" id="SM00028">
    <property type="entry name" value="TPR"/>
    <property type="match status" value="2"/>
</dbReference>
<evidence type="ECO:0000313" key="13">
    <source>
        <dbReference type="Proteomes" id="UP001597221"/>
    </source>
</evidence>
<dbReference type="Pfam" id="PF13181">
    <property type="entry name" value="TPR_8"/>
    <property type="match status" value="1"/>
</dbReference>
<feature type="transmembrane region" description="Helical" evidence="10">
    <location>
        <begin position="236"/>
        <end position="257"/>
    </location>
</feature>
<protein>
    <submittedName>
        <fullName evidence="12">Rhomboid family intramembrane serine protease</fullName>
        <ecNumber evidence="12">3.4.21.105</ecNumber>
    </submittedName>
</protein>
<dbReference type="EC" id="3.4.21.105" evidence="12"/>
<feature type="domain" description="Peptidase S54 rhomboid" evidence="11">
    <location>
        <begin position="227"/>
        <end position="361"/>
    </location>
</feature>
<evidence type="ECO:0000256" key="5">
    <source>
        <dbReference type="ARBA" id="ARBA00022801"/>
    </source>
</evidence>
<evidence type="ECO:0000256" key="1">
    <source>
        <dbReference type="ARBA" id="ARBA00004141"/>
    </source>
</evidence>
<keyword evidence="8 10" id="KW-0472">Membrane</keyword>
<name>A0ABW4HYS2_9BACI</name>
<dbReference type="InterPro" id="IPR050925">
    <property type="entry name" value="Rhomboid_protease_S54"/>
</dbReference>
<evidence type="ECO:0000256" key="4">
    <source>
        <dbReference type="ARBA" id="ARBA00022737"/>
    </source>
</evidence>
<dbReference type="InterPro" id="IPR019734">
    <property type="entry name" value="TPR_rpt"/>
</dbReference>
<keyword evidence="13" id="KW-1185">Reference proteome</keyword>
<evidence type="ECO:0000256" key="2">
    <source>
        <dbReference type="ARBA" id="ARBA00009045"/>
    </source>
</evidence>
<dbReference type="Proteomes" id="UP001597221">
    <property type="component" value="Unassembled WGS sequence"/>
</dbReference>
<accession>A0ABW4HYS2</accession>